<comment type="caution">
    <text evidence="2">The sequence shown here is derived from an EMBL/GenBank/DDBJ whole genome shotgun (WGS) entry which is preliminary data.</text>
</comment>
<dbReference type="Proteomes" id="UP000541610">
    <property type="component" value="Unassembled WGS sequence"/>
</dbReference>
<organism evidence="2 3">
    <name type="scientific">Perkinsus olseni</name>
    <name type="common">Perkinsus atlanticus</name>
    <dbReference type="NCBI Taxonomy" id="32597"/>
    <lineage>
        <taxon>Eukaryota</taxon>
        <taxon>Sar</taxon>
        <taxon>Alveolata</taxon>
        <taxon>Perkinsozoa</taxon>
        <taxon>Perkinsea</taxon>
        <taxon>Perkinsida</taxon>
        <taxon>Perkinsidae</taxon>
        <taxon>Perkinsus</taxon>
    </lineage>
</organism>
<feature type="region of interest" description="Disordered" evidence="1">
    <location>
        <begin position="1"/>
        <end position="51"/>
    </location>
</feature>
<protein>
    <submittedName>
        <fullName evidence="2">Uncharacterized protein</fullName>
    </submittedName>
</protein>
<dbReference type="AlphaFoldDB" id="A0A7J6NCP9"/>
<evidence type="ECO:0000313" key="3">
    <source>
        <dbReference type="Proteomes" id="UP000541610"/>
    </source>
</evidence>
<sequence length="313" mass="35109">MRPSNHRCCRAGTRYKSEQPSKTLPTSTGASRVDEMRGGPEGEEAPPVANPTSAAKVVETCYLNYTTPLGSSDENGDLGGIVGYAKKLALDEASSMEYAMDYIYFWDSARKNNTLSSMNVIIDVDDIIPQYLREECIVPPRPSSLIDHFSTIEQGMRDSYYWALQPKHAAVTLWGYFYEEMLRLEREQQFYTCRGVATTVGDERVIITLAARGTSQLKFHELEVLGQRTWKEGDIKSSLIDMLHGLEQRTPKVEGAHSRKTCEKQLFAYAKGIGNENSENYDASSLVLGSGDRRKKQLEAAVGLIYRTLMDDM</sequence>
<name>A0A7J6NCP9_PEROL</name>
<dbReference type="EMBL" id="JABANP010000530">
    <property type="protein sequence ID" value="KAF4681250.1"/>
    <property type="molecule type" value="Genomic_DNA"/>
</dbReference>
<evidence type="ECO:0000256" key="1">
    <source>
        <dbReference type="SAM" id="MobiDB-lite"/>
    </source>
</evidence>
<feature type="compositionally biased region" description="Polar residues" evidence="1">
    <location>
        <begin position="18"/>
        <end position="30"/>
    </location>
</feature>
<proteinExistence type="predicted"/>
<evidence type="ECO:0000313" key="2">
    <source>
        <dbReference type="EMBL" id="KAF4681250.1"/>
    </source>
</evidence>
<reference evidence="2 3" key="1">
    <citation type="submission" date="2020-04" db="EMBL/GenBank/DDBJ databases">
        <title>Perkinsus olseni comparative genomics.</title>
        <authorList>
            <person name="Bogema D.R."/>
        </authorList>
    </citation>
    <scope>NUCLEOTIDE SEQUENCE [LARGE SCALE GENOMIC DNA]</scope>
    <source>
        <strain evidence="2">00978-12</strain>
    </source>
</reference>
<gene>
    <name evidence="2" type="ORF">FOZ60_012417</name>
</gene>
<dbReference type="OrthoDB" id="10458801at2759"/>
<accession>A0A7J6NCP9</accession>